<keyword evidence="1" id="KW-0812">Transmembrane</keyword>
<proteinExistence type="predicted"/>
<evidence type="ECO:0000313" key="3">
    <source>
        <dbReference type="EMBL" id="CAE0334244.1"/>
    </source>
</evidence>
<gene>
    <name evidence="3" type="ORF">SINC0208_LOCUS14883</name>
</gene>
<keyword evidence="1" id="KW-1133">Transmembrane helix</keyword>
<name>A0A7S3IVZ8_9SPIT</name>
<organism evidence="3">
    <name type="scientific">Strombidium inclinatum</name>
    <dbReference type="NCBI Taxonomy" id="197538"/>
    <lineage>
        <taxon>Eukaryota</taxon>
        <taxon>Sar</taxon>
        <taxon>Alveolata</taxon>
        <taxon>Ciliophora</taxon>
        <taxon>Intramacronucleata</taxon>
        <taxon>Spirotrichea</taxon>
        <taxon>Oligotrichia</taxon>
        <taxon>Strombidiidae</taxon>
        <taxon>Strombidium</taxon>
    </lineage>
</organism>
<reference evidence="3" key="1">
    <citation type="submission" date="2021-01" db="EMBL/GenBank/DDBJ databases">
        <authorList>
            <person name="Corre E."/>
            <person name="Pelletier E."/>
            <person name="Niang G."/>
            <person name="Scheremetjew M."/>
            <person name="Finn R."/>
            <person name="Kale V."/>
            <person name="Holt S."/>
            <person name="Cochrane G."/>
            <person name="Meng A."/>
            <person name="Brown T."/>
            <person name="Cohen L."/>
        </authorList>
    </citation>
    <scope>NUCLEOTIDE SEQUENCE</scope>
    <source>
        <strain evidence="3">S3</strain>
    </source>
</reference>
<evidence type="ECO:0000256" key="1">
    <source>
        <dbReference type="SAM" id="Phobius"/>
    </source>
</evidence>
<feature type="chain" id="PRO_5031343758" evidence="2">
    <location>
        <begin position="19"/>
        <end position="131"/>
    </location>
</feature>
<evidence type="ECO:0000256" key="2">
    <source>
        <dbReference type="SAM" id="SignalP"/>
    </source>
</evidence>
<dbReference type="AlphaFoldDB" id="A0A7S3IVZ8"/>
<keyword evidence="1" id="KW-0472">Membrane</keyword>
<accession>A0A7S3IVZ8</accession>
<sequence length="131" mass="14543">MVIATLALCTIVIAIVLGCHYSSELRGSFNRSEFEGEPEGLAVTLYPFFPSLVRLIFLDFIAFDTLISIIILQLKWLGRPLPVSHLLHLKQAACLLKPAGFLLELVGPVLLLTEDSIVIVHIIHGHLLEKF</sequence>
<feature type="signal peptide" evidence="2">
    <location>
        <begin position="1"/>
        <end position="18"/>
    </location>
</feature>
<dbReference type="EMBL" id="HBIH01037180">
    <property type="protein sequence ID" value="CAE0334244.1"/>
    <property type="molecule type" value="Transcribed_RNA"/>
</dbReference>
<feature type="transmembrane region" description="Helical" evidence="1">
    <location>
        <begin position="52"/>
        <end position="72"/>
    </location>
</feature>
<protein>
    <submittedName>
        <fullName evidence="3">Uncharacterized protein</fullName>
    </submittedName>
</protein>
<keyword evidence="2" id="KW-0732">Signal</keyword>